<evidence type="ECO:0000313" key="2">
    <source>
        <dbReference type="Proteomes" id="UP000267524"/>
    </source>
</evidence>
<keyword evidence="2" id="KW-1185">Reference proteome</keyword>
<sequence length="153" mass="17219">MYLTHDEIEKVLDQVITLFLIPRFRELGMEATGEWLETLEKEAGENSGTIRGRSYSQQLAKGRPPGKMPPVEALEKWVQAKFGLTGTKAKSRAYAVAKKIEKLGTSWYQQGGSDLLEVLNEPATLQYIQDELSGIIKLRIAEQLIRNTQEALL</sequence>
<protein>
    <submittedName>
        <fullName evidence="1">Uncharacterized protein</fullName>
    </submittedName>
</protein>
<comment type="caution">
    <text evidence="1">The sequence shown here is derived from an EMBL/GenBank/DDBJ whole genome shotgun (WGS) entry which is preliminary data.</text>
</comment>
<accession>A0A3M7LCV3</accession>
<dbReference type="RefSeq" id="WP_122547183.1">
    <property type="nucleotide sequence ID" value="NZ_QWIV01000013.1"/>
</dbReference>
<dbReference type="EMBL" id="QWIV01000013">
    <property type="protein sequence ID" value="RMZ60059.1"/>
    <property type="molecule type" value="Genomic_DNA"/>
</dbReference>
<name>A0A3M7LCV3_9FLAO</name>
<gene>
    <name evidence="1" type="ORF">D1632_10750</name>
</gene>
<dbReference type="Proteomes" id="UP000267524">
    <property type="component" value="Unassembled WGS sequence"/>
</dbReference>
<reference evidence="1 2" key="1">
    <citation type="submission" date="2018-08" db="EMBL/GenBank/DDBJ databases">
        <title>Chryseobacterium nematophagum: a novel matrix digesting pathogen of nematodes.</title>
        <authorList>
            <person name="Page A."/>
            <person name="Roberts M."/>
            <person name="Felix M.-A."/>
            <person name="Weir W."/>
        </authorList>
    </citation>
    <scope>NUCLEOTIDE SEQUENCE [LARGE SCALE GENOMIC DNA]</scope>
    <source>
        <strain evidence="1 2">JUb275</strain>
    </source>
</reference>
<dbReference type="AlphaFoldDB" id="A0A3M7LCV3"/>
<proteinExistence type="predicted"/>
<organism evidence="1 2">
    <name type="scientific">Chryseobacterium nematophagum</name>
    <dbReference type="NCBI Taxonomy" id="2305228"/>
    <lineage>
        <taxon>Bacteria</taxon>
        <taxon>Pseudomonadati</taxon>
        <taxon>Bacteroidota</taxon>
        <taxon>Flavobacteriia</taxon>
        <taxon>Flavobacteriales</taxon>
        <taxon>Weeksellaceae</taxon>
        <taxon>Chryseobacterium group</taxon>
        <taxon>Chryseobacterium</taxon>
    </lineage>
</organism>
<evidence type="ECO:0000313" key="1">
    <source>
        <dbReference type="EMBL" id="RMZ60059.1"/>
    </source>
</evidence>